<gene>
    <name evidence="3" type="ORF">B7R82_06160</name>
    <name evidence="2" type="ORF">LSJ_0573</name>
</gene>
<dbReference type="Proteomes" id="UP000195378">
    <property type="component" value="Chromosome"/>
</dbReference>
<dbReference type="Proteomes" id="UP000029488">
    <property type="component" value="Chromosome"/>
</dbReference>
<dbReference type="GO" id="GO:0004527">
    <property type="term" value="F:exonuclease activity"/>
    <property type="evidence" value="ECO:0007669"/>
    <property type="project" value="UniProtKB-KW"/>
</dbReference>
<organism evidence="2 4">
    <name type="scientific">Ligilactobacillus salivarius</name>
    <dbReference type="NCBI Taxonomy" id="1624"/>
    <lineage>
        <taxon>Bacteria</taxon>
        <taxon>Bacillati</taxon>
        <taxon>Bacillota</taxon>
        <taxon>Bacilli</taxon>
        <taxon>Lactobacillales</taxon>
        <taxon>Lactobacillaceae</taxon>
        <taxon>Ligilactobacillus</taxon>
    </lineage>
</organism>
<evidence type="ECO:0000256" key="1">
    <source>
        <dbReference type="SAM" id="Coils"/>
    </source>
</evidence>
<protein>
    <submittedName>
        <fullName evidence="3">Exonuclease SbcC</fullName>
    </submittedName>
</protein>
<evidence type="ECO:0000313" key="5">
    <source>
        <dbReference type="Proteomes" id="UP000195378"/>
    </source>
</evidence>
<dbReference type="EMBL" id="CP007646">
    <property type="protein sequence ID" value="AIR10268.1"/>
    <property type="molecule type" value="Genomic_DNA"/>
</dbReference>
<dbReference type="RefSeq" id="WP_044004716.1">
    <property type="nucleotide sequence ID" value="NZ_CP007646.1"/>
</dbReference>
<keyword evidence="3" id="KW-0540">Nuclease</keyword>
<name>A0A089QEP6_9LACO</name>
<reference evidence="3 5" key="2">
    <citation type="submission" date="2017-04" db="EMBL/GenBank/DDBJ databases">
        <title>Complete genome sequence of Lactobacillus salivarius ZLS006, a probiotic strain isolated from healthy piglet.</title>
        <authorList>
            <person name="Zhang D."/>
        </authorList>
    </citation>
    <scope>NUCLEOTIDE SEQUENCE [LARGE SCALE GENOMIC DNA]</scope>
    <source>
        <strain evidence="3 5">ZLS006</strain>
    </source>
</reference>
<evidence type="ECO:0000313" key="3">
    <source>
        <dbReference type="EMBL" id="ARU19596.1"/>
    </source>
</evidence>
<dbReference type="AlphaFoldDB" id="A0A089QEP6"/>
<keyword evidence="1" id="KW-0175">Coiled coil</keyword>
<proteinExistence type="predicted"/>
<dbReference type="EMBL" id="CP020858">
    <property type="protein sequence ID" value="ARU19596.1"/>
    <property type="molecule type" value="Genomic_DNA"/>
</dbReference>
<dbReference type="KEGG" id="lsj:LSJ_0573"/>
<evidence type="ECO:0000313" key="2">
    <source>
        <dbReference type="EMBL" id="AIR10268.1"/>
    </source>
</evidence>
<keyword evidence="3" id="KW-0269">Exonuclease</keyword>
<reference evidence="2 4" key="1">
    <citation type="journal article" date="2014" name="BMC Genomics">
        <title>Unusual genome complexity in Lactobacillus salivarius JCM1046.</title>
        <authorList>
            <person name="Raftis E.J."/>
            <person name="Forde B.M."/>
            <person name="Claesson M.J."/>
            <person name="O'Toole P.W."/>
        </authorList>
    </citation>
    <scope>NUCLEOTIDE SEQUENCE [LARGE SCALE GENOMIC DNA]</scope>
    <source>
        <strain evidence="2 4">JCM1046</strain>
    </source>
</reference>
<keyword evidence="3" id="KW-0378">Hydrolase</keyword>
<sequence length="293" mass="34823">MADSNQFNLSDHDYATKELSNSLISKIEYLKVLNDAIDEKDDRLVYQLIDGQRYSKEILKAKHSVADIENESLILDVHDKISAFLSKKLITYLREMYPFFYFEEIGVGRFQFYFGNWWGRRLFGELDVLNVEFKFNAEEYEKLSRAFELEVENKRYNTDEINKISEETDSLQELIDGQDSRDQRKDEIRKELKRQSQEKVSFWEQSKQKEQRQKLMSELSKLTDLDEAANNAYQKIRENEEKVLNLSKEDTLLGYEKQSIITKFGTFENFIDHNNSLYRDYIADLIARKGRVD</sequence>
<accession>A0A089QEP6</accession>
<feature type="coiled-coil region" evidence="1">
    <location>
        <begin position="222"/>
        <end position="249"/>
    </location>
</feature>
<evidence type="ECO:0000313" key="4">
    <source>
        <dbReference type="Proteomes" id="UP000029488"/>
    </source>
</evidence>